<keyword evidence="6" id="KW-0256">Endoplasmic reticulum</keyword>
<evidence type="ECO:0000256" key="9">
    <source>
        <dbReference type="ARBA" id="ARBA00023136"/>
    </source>
</evidence>
<dbReference type="Pfam" id="PF09439">
    <property type="entry name" value="SRPRB"/>
    <property type="match status" value="1"/>
</dbReference>
<dbReference type="Proteomes" id="UP001353858">
    <property type="component" value="Unassembled WGS sequence"/>
</dbReference>
<evidence type="ECO:0000256" key="5">
    <source>
        <dbReference type="ARBA" id="ARBA00022741"/>
    </source>
</evidence>
<feature type="transmembrane region" description="Helical" evidence="11">
    <location>
        <begin position="13"/>
        <end position="34"/>
    </location>
</feature>
<comment type="caution">
    <text evidence="12">The sequence shown here is derived from an EMBL/GenBank/DDBJ whole genome shotgun (WGS) entry which is preliminary data.</text>
</comment>
<keyword evidence="9 11" id="KW-0472">Membrane</keyword>
<evidence type="ECO:0000256" key="1">
    <source>
        <dbReference type="ARBA" id="ARBA00004389"/>
    </source>
</evidence>
<keyword evidence="7 11" id="KW-1133">Transmembrane helix</keyword>
<evidence type="ECO:0000256" key="7">
    <source>
        <dbReference type="ARBA" id="ARBA00022989"/>
    </source>
</evidence>
<evidence type="ECO:0000256" key="8">
    <source>
        <dbReference type="ARBA" id="ARBA00023134"/>
    </source>
</evidence>
<evidence type="ECO:0000313" key="12">
    <source>
        <dbReference type="EMBL" id="KAK4876075.1"/>
    </source>
</evidence>
<evidence type="ECO:0000313" key="13">
    <source>
        <dbReference type="Proteomes" id="UP001353858"/>
    </source>
</evidence>
<dbReference type="PANTHER" id="PTHR11711">
    <property type="entry name" value="ADP RIBOSYLATION FACTOR-RELATED"/>
    <property type="match status" value="1"/>
</dbReference>
<proteinExistence type="inferred from homology"/>
<dbReference type="InterPro" id="IPR024156">
    <property type="entry name" value="Small_GTPase_ARF"/>
</dbReference>
<comment type="subcellular location">
    <subcellularLocation>
        <location evidence="1">Endoplasmic reticulum membrane</location>
        <topology evidence="1">Single-pass membrane protein</topology>
    </subcellularLocation>
</comment>
<keyword evidence="8" id="KW-0342">GTP-binding</keyword>
<comment type="similarity">
    <text evidence="2">Belongs to the SRP receptor beta subunit family.</text>
</comment>
<sequence length="239" mass="26958">MDSKSESKSITEFSSIITFLIVFGITLIFVIFFLRRKSSKRGVLLTGLCDSGKTLIFAQLVHGKYTSTQTSMKENLGDYLVKNVTLRLIDIPGHERLRDRFFDQYKSVARGIMYVVDSVTLQKNVKDAAECLYNILSECMGLNNLSVLIICNKQDLPLAKTSTVVKSMLEKELNALRITKSSQLESVDQKTNKAKMIGKVGENFNFSHLPFDVKFVEASVSSEHKNTNDMEMWLTTLCS</sequence>
<keyword evidence="10" id="KW-0675">Receptor</keyword>
<dbReference type="InterPro" id="IPR027417">
    <property type="entry name" value="P-loop_NTPase"/>
</dbReference>
<organism evidence="12 13">
    <name type="scientific">Aquatica leii</name>
    <dbReference type="NCBI Taxonomy" id="1421715"/>
    <lineage>
        <taxon>Eukaryota</taxon>
        <taxon>Metazoa</taxon>
        <taxon>Ecdysozoa</taxon>
        <taxon>Arthropoda</taxon>
        <taxon>Hexapoda</taxon>
        <taxon>Insecta</taxon>
        <taxon>Pterygota</taxon>
        <taxon>Neoptera</taxon>
        <taxon>Endopterygota</taxon>
        <taxon>Coleoptera</taxon>
        <taxon>Polyphaga</taxon>
        <taxon>Elateriformia</taxon>
        <taxon>Elateroidea</taxon>
        <taxon>Lampyridae</taxon>
        <taxon>Luciolinae</taxon>
        <taxon>Aquatica</taxon>
    </lineage>
</organism>
<reference evidence="13" key="1">
    <citation type="submission" date="2023-01" db="EMBL/GenBank/DDBJ databases">
        <title>Key to firefly adult light organ development and bioluminescence: homeobox transcription factors regulate luciferase expression and transportation to peroxisome.</title>
        <authorList>
            <person name="Fu X."/>
        </authorList>
    </citation>
    <scope>NUCLEOTIDE SEQUENCE [LARGE SCALE GENOMIC DNA]</scope>
</reference>
<evidence type="ECO:0000256" key="6">
    <source>
        <dbReference type="ARBA" id="ARBA00022824"/>
    </source>
</evidence>
<gene>
    <name evidence="12" type="ORF">RN001_012497</name>
</gene>
<keyword evidence="4 11" id="KW-0812">Transmembrane</keyword>
<dbReference type="AlphaFoldDB" id="A0AAN7SPI4"/>
<dbReference type="GO" id="GO:0005789">
    <property type="term" value="C:endoplasmic reticulum membrane"/>
    <property type="evidence" value="ECO:0007669"/>
    <property type="project" value="UniProtKB-SubCell"/>
</dbReference>
<dbReference type="Gene3D" id="3.40.50.300">
    <property type="entry name" value="P-loop containing nucleotide triphosphate hydrolases"/>
    <property type="match status" value="1"/>
</dbReference>
<accession>A0AAN7SPI4</accession>
<dbReference type="EMBL" id="JARPUR010000005">
    <property type="protein sequence ID" value="KAK4876075.1"/>
    <property type="molecule type" value="Genomic_DNA"/>
</dbReference>
<evidence type="ECO:0000256" key="11">
    <source>
        <dbReference type="SAM" id="Phobius"/>
    </source>
</evidence>
<dbReference type="SMART" id="SM00177">
    <property type="entry name" value="ARF"/>
    <property type="match status" value="1"/>
</dbReference>
<keyword evidence="13" id="KW-1185">Reference proteome</keyword>
<evidence type="ECO:0000256" key="3">
    <source>
        <dbReference type="ARBA" id="ARBA00020256"/>
    </source>
</evidence>
<dbReference type="InterPro" id="IPR019009">
    <property type="entry name" value="SRP_receptor_beta_su"/>
</dbReference>
<dbReference type="GO" id="GO:0005525">
    <property type="term" value="F:GTP binding"/>
    <property type="evidence" value="ECO:0007669"/>
    <property type="project" value="UniProtKB-KW"/>
</dbReference>
<evidence type="ECO:0000256" key="10">
    <source>
        <dbReference type="ARBA" id="ARBA00023170"/>
    </source>
</evidence>
<dbReference type="SUPFAM" id="SSF52540">
    <property type="entry name" value="P-loop containing nucleoside triphosphate hydrolases"/>
    <property type="match status" value="1"/>
</dbReference>
<dbReference type="CDD" id="cd04105">
    <property type="entry name" value="SR_beta"/>
    <property type="match status" value="1"/>
</dbReference>
<evidence type="ECO:0000256" key="4">
    <source>
        <dbReference type="ARBA" id="ARBA00022692"/>
    </source>
</evidence>
<protein>
    <recommendedName>
        <fullName evidence="3">Signal recognition particle receptor subunit beta</fullName>
    </recommendedName>
</protein>
<name>A0AAN7SPI4_9COLE</name>
<keyword evidence="5" id="KW-0547">Nucleotide-binding</keyword>
<evidence type="ECO:0000256" key="2">
    <source>
        <dbReference type="ARBA" id="ARBA00005619"/>
    </source>
</evidence>